<organism evidence="7 8">
    <name type="scientific">Streptomyces inusitatus</name>
    <dbReference type="NCBI Taxonomy" id="68221"/>
    <lineage>
        <taxon>Bacteria</taxon>
        <taxon>Bacillati</taxon>
        <taxon>Actinomycetota</taxon>
        <taxon>Actinomycetes</taxon>
        <taxon>Kitasatosporales</taxon>
        <taxon>Streptomycetaceae</taxon>
        <taxon>Streptomyces</taxon>
    </lineage>
</organism>
<protein>
    <recommendedName>
        <fullName evidence="9">Glycosyl transferase</fullName>
    </recommendedName>
</protein>
<evidence type="ECO:0000256" key="1">
    <source>
        <dbReference type="ARBA" id="ARBA00004236"/>
    </source>
</evidence>
<dbReference type="PANTHER" id="PTHR22913">
    <property type="entry name" value="HYALURONAN SYNTHASE"/>
    <property type="match status" value="1"/>
</dbReference>
<evidence type="ECO:0000256" key="4">
    <source>
        <dbReference type="ARBA" id="ARBA00022679"/>
    </source>
</evidence>
<feature type="transmembrane region" description="Helical" evidence="6">
    <location>
        <begin position="326"/>
        <end position="345"/>
    </location>
</feature>
<comment type="caution">
    <text evidence="7">The sequence shown here is derived from an EMBL/GenBank/DDBJ whole genome shotgun (WGS) entry which is preliminary data.</text>
</comment>
<feature type="transmembrane region" description="Helical" evidence="6">
    <location>
        <begin position="298"/>
        <end position="320"/>
    </location>
</feature>
<keyword evidence="2" id="KW-1003">Cell membrane</keyword>
<proteinExistence type="predicted"/>
<dbReference type="RefSeq" id="WP_190123750.1">
    <property type="nucleotide sequence ID" value="NZ_BMWG01000008.1"/>
</dbReference>
<evidence type="ECO:0000256" key="6">
    <source>
        <dbReference type="SAM" id="Phobius"/>
    </source>
</evidence>
<evidence type="ECO:0000313" key="7">
    <source>
        <dbReference type="EMBL" id="GGZ35524.1"/>
    </source>
</evidence>
<evidence type="ECO:0000256" key="3">
    <source>
        <dbReference type="ARBA" id="ARBA00022676"/>
    </source>
</evidence>
<keyword evidence="6" id="KW-0812">Transmembrane</keyword>
<reference evidence="7" key="1">
    <citation type="journal article" date="2014" name="Int. J. Syst. Evol. Microbiol.">
        <title>Complete genome sequence of Corynebacterium casei LMG S-19264T (=DSM 44701T), isolated from a smear-ripened cheese.</title>
        <authorList>
            <consortium name="US DOE Joint Genome Institute (JGI-PGF)"/>
            <person name="Walter F."/>
            <person name="Albersmeier A."/>
            <person name="Kalinowski J."/>
            <person name="Ruckert C."/>
        </authorList>
    </citation>
    <scope>NUCLEOTIDE SEQUENCE</scope>
    <source>
        <strain evidence="7">JCM 4988</strain>
    </source>
</reference>
<keyword evidence="3" id="KW-0328">Glycosyltransferase</keyword>
<reference evidence="7" key="2">
    <citation type="submission" date="2020-09" db="EMBL/GenBank/DDBJ databases">
        <authorList>
            <person name="Sun Q."/>
            <person name="Ohkuma M."/>
        </authorList>
    </citation>
    <scope>NUCLEOTIDE SEQUENCE</scope>
    <source>
        <strain evidence="7">JCM 4988</strain>
    </source>
</reference>
<gene>
    <name evidence="7" type="ORF">GCM10010387_31990</name>
</gene>
<evidence type="ECO:0000256" key="5">
    <source>
        <dbReference type="ARBA" id="ARBA00023136"/>
    </source>
</evidence>
<comment type="subcellular location">
    <subcellularLocation>
        <location evidence="1">Cell membrane</location>
    </subcellularLocation>
</comment>
<dbReference type="GO" id="GO:0085029">
    <property type="term" value="P:extracellular matrix assembly"/>
    <property type="evidence" value="ECO:0007669"/>
    <property type="project" value="TreeGrafter"/>
</dbReference>
<keyword evidence="4" id="KW-0808">Transferase</keyword>
<keyword evidence="8" id="KW-1185">Reference proteome</keyword>
<evidence type="ECO:0000256" key="2">
    <source>
        <dbReference type="ARBA" id="ARBA00022475"/>
    </source>
</evidence>
<name>A0A918UUQ4_9ACTN</name>
<dbReference type="CDD" id="cd06423">
    <property type="entry name" value="CESA_like"/>
    <property type="match status" value="1"/>
</dbReference>
<feature type="transmembrane region" description="Helical" evidence="6">
    <location>
        <begin position="357"/>
        <end position="378"/>
    </location>
</feature>
<dbReference type="PANTHER" id="PTHR22913:SF12">
    <property type="entry name" value="MANNURONAN SYNTHASE"/>
    <property type="match status" value="1"/>
</dbReference>
<feature type="transmembrane region" description="Helical" evidence="6">
    <location>
        <begin position="20"/>
        <end position="37"/>
    </location>
</feature>
<dbReference type="GO" id="GO:0030213">
    <property type="term" value="P:hyaluronan biosynthetic process"/>
    <property type="evidence" value="ECO:0007669"/>
    <property type="project" value="TreeGrafter"/>
</dbReference>
<dbReference type="GO" id="GO:0050501">
    <property type="term" value="F:hyaluronan synthase activity"/>
    <property type="evidence" value="ECO:0007669"/>
    <property type="project" value="TreeGrafter"/>
</dbReference>
<dbReference type="AlphaFoldDB" id="A0A918UUQ4"/>
<evidence type="ECO:0008006" key="9">
    <source>
        <dbReference type="Google" id="ProtNLM"/>
    </source>
</evidence>
<dbReference type="SUPFAM" id="SSF53448">
    <property type="entry name" value="Nucleotide-diphospho-sugar transferases"/>
    <property type="match status" value="1"/>
</dbReference>
<keyword evidence="6" id="KW-1133">Transmembrane helix</keyword>
<evidence type="ECO:0000313" key="8">
    <source>
        <dbReference type="Proteomes" id="UP000630936"/>
    </source>
</evidence>
<dbReference type="GO" id="GO:0005886">
    <property type="term" value="C:plasma membrane"/>
    <property type="evidence" value="ECO:0007669"/>
    <property type="project" value="UniProtKB-SubCell"/>
</dbReference>
<dbReference type="Gene3D" id="3.90.550.10">
    <property type="entry name" value="Spore Coat Polysaccharide Biosynthesis Protein SpsA, Chain A"/>
    <property type="match status" value="1"/>
</dbReference>
<dbReference type="Proteomes" id="UP000630936">
    <property type="component" value="Unassembled WGS sequence"/>
</dbReference>
<sequence length="397" mass="44680">MTAALIVAFHWQMGNTAWDITGVFYIAVAATLMWMLGSSARRRSFAHLPVAEGRVVVVVPTYNERPDLLRACVRSLVSQTKPPERIIVVDDGSDTPVEPFDLAGVVWLRQGNAGKRGAQMAGLAHVGAAEWADFVVTVDSDSVIAPDGIEQLLRAMSDPAVQAATSASCLVLNRTESIWTRVQDLEINLSNMVMRRARSSIGAVVPTSGAFAIYRAGILWDNAEDYLTEGTFGDDRRLSHYSLQRGQVVAVDEAVVQFEMPSTYRGAFRQRTRWFKGYMRYLPWEIRNFTGWALALRCWNLTLVALYPLIVGYVLVAIPLLGGQVYWQMIAYWLVLLYMQTSLYLERPEMAFRSRLMLWLLLTPLLLAYQMMVIRPAMYYAATQTRRMGWATRGVMA</sequence>
<dbReference type="Pfam" id="PF13641">
    <property type="entry name" value="Glyco_tranf_2_3"/>
    <property type="match status" value="1"/>
</dbReference>
<dbReference type="InterPro" id="IPR029044">
    <property type="entry name" value="Nucleotide-diphossugar_trans"/>
</dbReference>
<dbReference type="EMBL" id="BMWG01000008">
    <property type="protein sequence ID" value="GGZ35524.1"/>
    <property type="molecule type" value="Genomic_DNA"/>
</dbReference>
<accession>A0A918UUQ4</accession>
<keyword evidence="5 6" id="KW-0472">Membrane</keyword>